<dbReference type="InterPro" id="IPR000835">
    <property type="entry name" value="HTH_MarR-typ"/>
</dbReference>
<evidence type="ECO:0000313" key="4">
    <source>
        <dbReference type="Proteomes" id="UP001499987"/>
    </source>
</evidence>
<feature type="compositionally biased region" description="Basic and acidic residues" evidence="1">
    <location>
        <begin position="11"/>
        <end position="22"/>
    </location>
</feature>
<dbReference type="InterPro" id="IPR039422">
    <property type="entry name" value="MarR/SlyA-like"/>
</dbReference>
<dbReference type="SUPFAM" id="SSF46785">
    <property type="entry name" value="Winged helix' DNA-binding domain"/>
    <property type="match status" value="1"/>
</dbReference>
<protein>
    <submittedName>
        <fullName evidence="3">MarR family winged helix-turn-helix transcriptional regulator</fullName>
    </submittedName>
</protein>
<dbReference type="SMART" id="SM00347">
    <property type="entry name" value="HTH_MARR"/>
    <property type="match status" value="1"/>
</dbReference>
<evidence type="ECO:0000313" key="3">
    <source>
        <dbReference type="EMBL" id="GAA1072846.1"/>
    </source>
</evidence>
<dbReference type="Proteomes" id="UP001499987">
    <property type="component" value="Unassembled WGS sequence"/>
</dbReference>
<evidence type="ECO:0000256" key="1">
    <source>
        <dbReference type="SAM" id="MobiDB-lite"/>
    </source>
</evidence>
<dbReference type="Pfam" id="PF12802">
    <property type="entry name" value="MarR_2"/>
    <property type="match status" value="1"/>
</dbReference>
<dbReference type="PANTHER" id="PTHR33164">
    <property type="entry name" value="TRANSCRIPTIONAL REGULATOR, MARR FAMILY"/>
    <property type="match status" value="1"/>
</dbReference>
<feature type="region of interest" description="Disordered" evidence="1">
    <location>
        <begin position="1"/>
        <end position="33"/>
    </location>
</feature>
<organism evidence="3 4">
    <name type="scientific">Kitasatospora arboriphila</name>
    <dbReference type="NCBI Taxonomy" id="258052"/>
    <lineage>
        <taxon>Bacteria</taxon>
        <taxon>Bacillati</taxon>
        <taxon>Actinomycetota</taxon>
        <taxon>Actinomycetes</taxon>
        <taxon>Kitasatosporales</taxon>
        <taxon>Streptomycetaceae</taxon>
        <taxon>Kitasatospora</taxon>
    </lineage>
</organism>
<gene>
    <name evidence="3" type="ORF">GCM10009663_10810</name>
</gene>
<feature type="compositionally biased region" description="Low complexity" evidence="1">
    <location>
        <begin position="23"/>
        <end position="33"/>
    </location>
</feature>
<dbReference type="RefSeq" id="WP_344622322.1">
    <property type="nucleotide sequence ID" value="NZ_BAAALD010000006.1"/>
</dbReference>
<evidence type="ECO:0000259" key="2">
    <source>
        <dbReference type="SMART" id="SM00347"/>
    </source>
</evidence>
<sequence length="182" mass="19081">MAQRGSFGADRPSDSTDTRHPATDTSATDASAGDALSEALREVLTLTQLARAALAERLGMPLTNVEAVEHVAMAQGAGEPIGPVELSRRLGVTSAAGTQSVNRLVAEGHMTRGPHPRDGRRQILNVTDSGFDHVMGELAPLLGLVFRASDGLSGEERAGALHYLGRVAAAYRAYLARSAPED</sequence>
<keyword evidence="4" id="KW-1185">Reference proteome</keyword>
<dbReference type="InterPro" id="IPR036388">
    <property type="entry name" value="WH-like_DNA-bd_sf"/>
</dbReference>
<proteinExistence type="predicted"/>
<dbReference type="PANTHER" id="PTHR33164:SF43">
    <property type="entry name" value="HTH-TYPE TRANSCRIPTIONAL REPRESSOR YETL"/>
    <property type="match status" value="1"/>
</dbReference>
<dbReference type="EMBL" id="BAAALD010000006">
    <property type="protein sequence ID" value="GAA1072846.1"/>
    <property type="molecule type" value="Genomic_DNA"/>
</dbReference>
<name>A0ABP4DUT5_9ACTN</name>
<feature type="domain" description="HTH marR-type" evidence="2">
    <location>
        <begin position="53"/>
        <end position="157"/>
    </location>
</feature>
<comment type="caution">
    <text evidence="3">The sequence shown here is derived from an EMBL/GenBank/DDBJ whole genome shotgun (WGS) entry which is preliminary data.</text>
</comment>
<dbReference type="Gene3D" id="1.10.10.10">
    <property type="entry name" value="Winged helix-like DNA-binding domain superfamily/Winged helix DNA-binding domain"/>
    <property type="match status" value="1"/>
</dbReference>
<accession>A0ABP4DUT5</accession>
<reference evidence="4" key="1">
    <citation type="journal article" date="2019" name="Int. J. Syst. Evol. Microbiol.">
        <title>The Global Catalogue of Microorganisms (GCM) 10K type strain sequencing project: providing services to taxonomists for standard genome sequencing and annotation.</title>
        <authorList>
            <consortium name="The Broad Institute Genomics Platform"/>
            <consortium name="The Broad Institute Genome Sequencing Center for Infectious Disease"/>
            <person name="Wu L."/>
            <person name="Ma J."/>
        </authorList>
    </citation>
    <scope>NUCLEOTIDE SEQUENCE [LARGE SCALE GENOMIC DNA]</scope>
    <source>
        <strain evidence="4">JCM 13002</strain>
    </source>
</reference>
<dbReference type="InterPro" id="IPR036390">
    <property type="entry name" value="WH_DNA-bd_sf"/>
</dbReference>